<protein>
    <submittedName>
        <fullName evidence="1">Uncharacterized protein</fullName>
    </submittedName>
</protein>
<organism evidence="1">
    <name type="scientific">Arundo donax</name>
    <name type="common">Giant reed</name>
    <name type="synonym">Donax arundinaceus</name>
    <dbReference type="NCBI Taxonomy" id="35708"/>
    <lineage>
        <taxon>Eukaryota</taxon>
        <taxon>Viridiplantae</taxon>
        <taxon>Streptophyta</taxon>
        <taxon>Embryophyta</taxon>
        <taxon>Tracheophyta</taxon>
        <taxon>Spermatophyta</taxon>
        <taxon>Magnoliopsida</taxon>
        <taxon>Liliopsida</taxon>
        <taxon>Poales</taxon>
        <taxon>Poaceae</taxon>
        <taxon>PACMAD clade</taxon>
        <taxon>Arundinoideae</taxon>
        <taxon>Arundineae</taxon>
        <taxon>Arundo</taxon>
    </lineage>
</organism>
<evidence type="ECO:0000313" key="1">
    <source>
        <dbReference type="EMBL" id="JAD76241.1"/>
    </source>
</evidence>
<accession>A0A0A9CKY0</accession>
<sequence>MDFIKNYGFSEKFIVKLQISRGFMNSSESYRFSKNIVPNYRFKGPPSNRCTTWDTLSTCPLLSSLACLLMWSVLSNLTKPYNGKWCPSVSSATANGA</sequence>
<name>A0A0A9CKY0_ARUDO</name>
<reference evidence="1" key="1">
    <citation type="submission" date="2014-09" db="EMBL/GenBank/DDBJ databases">
        <authorList>
            <person name="Magalhaes I.L.F."/>
            <person name="Oliveira U."/>
            <person name="Santos F.R."/>
            <person name="Vidigal T.H.D.A."/>
            <person name="Brescovit A.D."/>
            <person name="Santos A.J."/>
        </authorList>
    </citation>
    <scope>NUCLEOTIDE SEQUENCE</scope>
    <source>
        <tissue evidence="1">Shoot tissue taken approximately 20 cm above the soil surface</tissue>
    </source>
</reference>
<reference evidence="1" key="2">
    <citation type="journal article" date="2015" name="Data Brief">
        <title>Shoot transcriptome of the giant reed, Arundo donax.</title>
        <authorList>
            <person name="Barrero R.A."/>
            <person name="Guerrero F.D."/>
            <person name="Moolhuijzen P."/>
            <person name="Goolsby J.A."/>
            <person name="Tidwell J."/>
            <person name="Bellgard S.E."/>
            <person name="Bellgard M.I."/>
        </authorList>
    </citation>
    <scope>NUCLEOTIDE SEQUENCE</scope>
    <source>
        <tissue evidence="1">Shoot tissue taken approximately 20 cm above the soil surface</tissue>
    </source>
</reference>
<dbReference type="EMBL" id="GBRH01221654">
    <property type="protein sequence ID" value="JAD76241.1"/>
    <property type="molecule type" value="Transcribed_RNA"/>
</dbReference>
<proteinExistence type="predicted"/>
<dbReference type="AlphaFoldDB" id="A0A0A9CKY0"/>